<dbReference type="GO" id="GO:0006633">
    <property type="term" value="P:fatty acid biosynthetic process"/>
    <property type="evidence" value="ECO:0007669"/>
    <property type="project" value="TreeGrafter"/>
</dbReference>
<dbReference type="GO" id="GO:0044550">
    <property type="term" value="P:secondary metabolite biosynthetic process"/>
    <property type="evidence" value="ECO:0007669"/>
    <property type="project" value="TreeGrafter"/>
</dbReference>
<dbReference type="SUPFAM" id="SSF53335">
    <property type="entry name" value="S-adenosyl-L-methionine-dependent methyltransferases"/>
    <property type="match status" value="1"/>
</dbReference>
<dbReference type="InterPro" id="IPR036736">
    <property type="entry name" value="ACP-like_sf"/>
</dbReference>
<dbReference type="PROSITE" id="PS50075">
    <property type="entry name" value="CARRIER"/>
    <property type="match status" value="1"/>
</dbReference>
<evidence type="ECO:0000256" key="5">
    <source>
        <dbReference type="ARBA" id="ARBA00022857"/>
    </source>
</evidence>
<evidence type="ECO:0000256" key="2">
    <source>
        <dbReference type="ARBA" id="ARBA00022450"/>
    </source>
</evidence>
<evidence type="ECO:0000256" key="6">
    <source>
        <dbReference type="ARBA" id="ARBA00023268"/>
    </source>
</evidence>
<feature type="domain" description="PKS/mFAS DH" evidence="12">
    <location>
        <begin position="1233"/>
        <end position="1523"/>
    </location>
</feature>
<dbReference type="SMART" id="SM00825">
    <property type="entry name" value="PKS_KS"/>
    <property type="match status" value="1"/>
</dbReference>
<protein>
    <submittedName>
        <fullName evidence="13">Type I iterative polyketide synthase</fullName>
    </submittedName>
</protein>
<dbReference type="InterPro" id="IPR016039">
    <property type="entry name" value="Thiolase-like"/>
</dbReference>
<keyword evidence="6" id="KW-0511">Multifunctional enzyme</keyword>
<sequence>MVDLNPSTLTLLFGPQDPDIDIRHLTALRTALLETSHLQWMVNLLVKLPQEWSTISAAHPELQAFRGRKYLDTLSEWVRRGELSQELFPLPNILVTPLVIATQLVQYTKFVEQMNPNITREDSLKSVLKVNTETAGLCSGLLSSAAVASSGSLAELETHGAAAIRMATAIGALVDAADSEDEDGDKWQSVAVGWTSQTAEEKLHGIAERFPEAYISVISEARLATLTVRKVDGNEILNQLKEAGLIFTKTSLRGPFHCERRRSQATALLDLFDSEPKYRFPATSQLAFKTRAADGSILPVDGKLHKMAACAMLTDQADWHKLFTTLHESTSLVVTFGSQRFVPQWFLRKLGTKLSHAANIDIQAENCSAPMYALLDPTPHDSIAVVGMACHFPGGSDLDEFWHTICAGESQAREVPTDRVNFEYSAWRENNPDRKWFGNFVDDHDVFDHKFFQKSPREVVSTDPQHRLMLQHVGCYVGIGVTDYENNVACHEPTAYTATGNLKSFAAGKISHFFGWSGPGVTIDTACSSSALAVHHACRAILGGECDAALAGGVNIMTSPEWYQNLDGASFLSPTGQCKPFDAAADGYCRGEGAGAVFLKKLSAALEDGDQALGVIRGSSVNQNENCSAITAPSISSLSNVFSTVLRKARLDPKQISVVEAHGTGTQVGDQAEYNSVRRILGGPGRAQPLNLGSVKGLIGHLECGSGIAALIKVLLMIHHGSIPPQPGFQTLNPKLGALPSDNIDISKVLKPWQADFRAALLNNYGASGSNASLVVTQTDQFTRESKASGNIDEWRRPFWFSAFDNQSLRSYAFKMIRFLRSRKQDDHCFLIRNLSYQLARQSNCSLGEAHIFSCASVDELEAKLVNLVDGSSEPEAYEYFPVLRTHLDRCHEACLSLGLKGIVPAIFERQARSIIELQTMQFALQYSCAKSWIESGVQVTALVGHSFGDLTAMCISGMLTLEDALKVVSGRARIIEEKWGPEKGCMLAVDGEREIVQQLLQRVNDASSVPVTIACFNGPRNFTLAGTAAAIELVKQTVSSSPTFFDIKTKALDTTHAFHSCLVDDLVPELEKLGEDLIFRKPVLHHERATQECASSPPPSTVFASHMRDPVHFDKAVQRLAERYPSSIWLEAGSGSGSGVTSLASRTAGLWNMTFQSIDISRSGAVQNMTDATVNLWKAGLNHSFWEHVGPAIDRPILLLPPYQFVKSKHWLERRKQQVKQIESVVQIPNTRNGMWSFIGYEDSTKTHARFQIHLESEEMKAFVGAHFIAQTAAICPSMLQQVIARDTLASLVDVSNLLPALECMESESPLCLGGTKQVWLDAEMVDDSPITWKFHITSTEKDVDATQHVSGRMVFHSPESAAQTFETYERLVDHRRALALLDGDESDQVIKGSRNIYKVFSPVVQYNNDSYKGLQKLASSRNESAGRIVKQDPTNTVLSVGLGDTFCQVAGIFLNCMSDCEDDKIFPMDARPERWDVYARHHQPSPKEYVSDLFVFDAETSKPVWIVLGLHFVEVSIVGMSRLLTKLTGGQPVQQAAPTVAAIPDVVSITPRFEASKSAGITAVGGKKPSAKEETKKEVKKEAKKDDGPDVLGGVRSLFINLLGLDADEIQLNSDVVELGIDSLLAMEVAREVEKYFGIKFELDELMEMVDVRSLVNSIRGKMGASDSATLADSTDEFATNSSASDFVLLQASEDGETNGGLYKADAQLPTRSIADLFTQTKLQTDRFIAENQLSGYSHHVQPKLTELVIVHTLDAFDQMGCSIRSAKQGESIPPIPHLPKHDKVMAVLRGLLEKARLVDVEGSTLIRTAIPAPSKSASQLLQDLLHEYPEHSYDHKLTSLTGSQLADCLTGKTEAIQLLFGSAEGRELAAGMYGKSPINVAWLRQLQHFWEQLIHHLLAQREEAINILEMGAGTGGTTAALLPLLARSRIPVCYTASDISPSLVAGLRKRFKEYSWIKFEVLDIEKPPPAKLLESQHVVLATNCVHATHSLANTTKNIHKILRPDGFLIMLEMTEAVPWVDSVFGLVEGWWLFDDGREHALAQPEFWEKTLHGNGYGHVDWSDGRLPENSIQRIIIAFASPQNHRRVSTFPPAPSKVPADVFARRTVTEWLVQKHTNGFAAPISRLVNHSPSRCVLVTGATGSLGSHIVAHLAEQPGVRKVVCLNRVSSSDPTARQHKALLSRDLLLNENITKLDIIETDTSMANLGLCTAAYQDLVANVTDIVHNAWPMSMTRPVRGFEPQFKSMRNLIDLARDCGNEGRKVGFLFVSSVSVVGCHPFLSGQARVPEERVDVESALPMGYADAKLVCEHMLDETLHRHSDVFCVSSVRIGQICGSKINGQWNPVEHLVHLIKSSQTLGVLPDLDGVLSWCPVNDVAATMGDLLIGEQPSYPIYHIENPVRQPWSEMVTILSDTLNIPSSNVIPYGEWLHRVRQFPPSLTVSENPAARLGDFFEMDFLPTFRGLGPIDWSLVMRYIQAWKQSGFLR</sequence>
<dbReference type="InterPro" id="IPR032088">
    <property type="entry name" value="SAT"/>
</dbReference>
<dbReference type="OrthoDB" id="329835at2759"/>
<keyword evidence="2" id="KW-0596">Phosphopantetheine</keyword>
<feature type="region of interest" description="N-terminal hotdog fold" evidence="8">
    <location>
        <begin position="1233"/>
        <end position="1362"/>
    </location>
</feature>
<keyword evidence="14" id="KW-1185">Reference proteome</keyword>
<dbReference type="Gene3D" id="3.40.50.720">
    <property type="entry name" value="NAD(P)-binding Rossmann-like Domain"/>
    <property type="match status" value="1"/>
</dbReference>
<dbReference type="GO" id="GO:0004312">
    <property type="term" value="F:fatty acid synthase activity"/>
    <property type="evidence" value="ECO:0007669"/>
    <property type="project" value="TreeGrafter"/>
</dbReference>
<comment type="caution">
    <text evidence="13">The sequence shown here is derived from an EMBL/GenBank/DDBJ whole genome shotgun (WGS) entry which is preliminary data.</text>
</comment>
<evidence type="ECO:0000256" key="9">
    <source>
        <dbReference type="SAM" id="MobiDB-lite"/>
    </source>
</evidence>
<dbReference type="InterPro" id="IPR016035">
    <property type="entry name" value="Acyl_Trfase/lysoPLipase"/>
</dbReference>
<dbReference type="Pfam" id="PF00550">
    <property type="entry name" value="PP-binding"/>
    <property type="match status" value="1"/>
</dbReference>
<dbReference type="Pfam" id="PF07993">
    <property type="entry name" value="NAD_binding_4"/>
    <property type="match status" value="1"/>
</dbReference>
<dbReference type="Gene3D" id="3.40.47.10">
    <property type="match status" value="1"/>
</dbReference>
<evidence type="ECO:0000256" key="1">
    <source>
        <dbReference type="ARBA" id="ARBA00005179"/>
    </source>
</evidence>
<dbReference type="InterPro" id="IPR041068">
    <property type="entry name" value="HTH_51"/>
</dbReference>
<dbReference type="InterPro" id="IPR020841">
    <property type="entry name" value="PKS_Beta-ketoAc_synthase_dom"/>
</dbReference>
<keyword evidence="5" id="KW-0521">NADP</keyword>
<evidence type="ECO:0000259" key="11">
    <source>
        <dbReference type="PROSITE" id="PS52004"/>
    </source>
</evidence>
<dbReference type="InterPro" id="IPR029063">
    <property type="entry name" value="SAM-dependent_MTases_sf"/>
</dbReference>
<feature type="domain" description="Carrier" evidence="10">
    <location>
        <begin position="1588"/>
        <end position="1665"/>
    </location>
</feature>
<evidence type="ECO:0000259" key="12">
    <source>
        <dbReference type="PROSITE" id="PS52019"/>
    </source>
</evidence>
<dbReference type="InterPro" id="IPR001227">
    <property type="entry name" value="Ac_transferase_dom_sf"/>
</dbReference>
<feature type="region of interest" description="Disordered" evidence="9">
    <location>
        <begin position="1566"/>
        <end position="1588"/>
    </location>
</feature>
<evidence type="ECO:0000259" key="10">
    <source>
        <dbReference type="PROSITE" id="PS50075"/>
    </source>
</evidence>
<dbReference type="Gene3D" id="3.10.129.110">
    <property type="entry name" value="Polyketide synthase dehydratase"/>
    <property type="match status" value="1"/>
</dbReference>
<dbReference type="SUPFAM" id="SSF53901">
    <property type="entry name" value="Thiolase-like"/>
    <property type="match status" value="1"/>
</dbReference>
<dbReference type="InterPro" id="IPR014030">
    <property type="entry name" value="Ketoacyl_synth_N"/>
</dbReference>
<dbReference type="Gene3D" id="1.10.1200.10">
    <property type="entry name" value="ACP-like"/>
    <property type="match status" value="1"/>
</dbReference>
<dbReference type="InterPro" id="IPR014043">
    <property type="entry name" value="Acyl_transferase_dom"/>
</dbReference>
<dbReference type="InterPro" id="IPR050091">
    <property type="entry name" value="PKS_NRPS_Biosynth_Enz"/>
</dbReference>
<dbReference type="InterPro" id="IPR013120">
    <property type="entry name" value="FAR_NAD-bd"/>
</dbReference>
<comment type="pathway">
    <text evidence="1">Secondary metabolite biosynthesis.</text>
</comment>
<dbReference type="Pfam" id="PF08242">
    <property type="entry name" value="Methyltransf_12"/>
    <property type="match status" value="1"/>
</dbReference>
<evidence type="ECO:0000313" key="13">
    <source>
        <dbReference type="EMBL" id="GIK04405.1"/>
    </source>
</evidence>
<dbReference type="SUPFAM" id="SSF52151">
    <property type="entry name" value="FabD/lysophospholipase-like"/>
    <property type="match status" value="1"/>
</dbReference>
<gene>
    <name evidence="13" type="ORF">Aspvir_008488</name>
</gene>
<dbReference type="Pfam" id="PF16073">
    <property type="entry name" value="SAT"/>
    <property type="match status" value="1"/>
</dbReference>
<dbReference type="Pfam" id="PF00698">
    <property type="entry name" value="Acyl_transf_1"/>
    <property type="match status" value="1"/>
</dbReference>
<keyword evidence="3" id="KW-0597">Phosphoprotein</keyword>
<accession>A0A9P3F7H7</accession>
<dbReference type="EMBL" id="BOPL01000006">
    <property type="protein sequence ID" value="GIK04405.1"/>
    <property type="molecule type" value="Genomic_DNA"/>
</dbReference>
<dbReference type="Gene3D" id="3.30.70.3290">
    <property type="match status" value="1"/>
</dbReference>
<dbReference type="Pfam" id="PF18558">
    <property type="entry name" value="HTH_51"/>
    <property type="match status" value="1"/>
</dbReference>
<feature type="compositionally biased region" description="Basic and acidic residues" evidence="9">
    <location>
        <begin position="1572"/>
        <end position="1588"/>
    </location>
</feature>
<dbReference type="InterPro" id="IPR013217">
    <property type="entry name" value="Methyltransf_12"/>
</dbReference>
<dbReference type="InterPro" id="IPR036291">
    <property type="entry name" value="NAD(P)-bd_dom_sf"/>
</dbReference>
<dbReference type="InterPro" id="IPR009081">
    <property type="entry name" value="PP-bd_ACP"/>
</dbReference>
<dbReference type="Gene3D" id="3.40.50.150">
    <property type="entry name" value="Vaccinia Virus protein VP39"/>
    <property type="match status" value="1"/>
</dbReference>
<name>A0A9P3F7H7_ASPVI</name>
<dbReference type="Pfam" id="PF02801">
    <property type="entry name" value="Ketoacyl-synt_C"/>
    <property type="match status" value="1"/>
</dbReference>
<dbReference type="PANTHER" id="PTHR43775">
    <property type="entry name" value="FATTY ACID SYNTHASE"/>
    <property type="match status" value="1"/>
</dbReference>
<proteinExistence type="predicted"/>
<evidence type="ECO:0000256" key="8">
    <source>
        <dbReference type="PROSITE-ProRule" id="PRU01363"/>
    </source>
</evidence>
<feature type="region of interest" description="C-terminal hotdog fold" evidence="8">
    <location>
        <begin position="1390"/>
        <end position="1523"/>
    </location>
</feature>
<dbReference type="GeneID" id="66936470"/>
<feature type="active site" description="Proton acceptor; for dehydratase activity" evidence="8">
    <location>
        <position position="1268"/>
    </location>
</feature>
<dbReference type="PANTHER" id="PTHR43775:SF14">
    <property type="entry name" value="ITERATIVE POLYKETIDE SYNTHASE AFOE-RELATED"/>
    <property type="match status" value="1"/>
</dbReference>
<dbReference type="InterPro" id="IPR042104">
    <property type="entry name" value="PKS_dehydratase_sf"/>
</dbReference>
<organism evidence="13 14">
    <name type="scientific">Aspergillus viridinutans</name>
    <dbReference type="NCBI Taxonomy" id="75553"/>
    <lineage>
        <taxon>Eukaryota</taxon>
        <taxon>Fungi</taxon>
        <taxon>Dikarya</taxon>
        <taxon>Ascomycota</taxon>
        <taxon>Pezizomycotina</taxon>
        <taxon>Eurotiomycetes</taxon>
        <taxon>Eurotiomycetidae</taxon>
        <taxon>Eurotiales</taxon>
        <taxon>Aspergillaceae</taxon>
        <taxon>Aspergillus</taxon>
        <taxon>Aspergillus subgen. Fumigati</taxon>
    </lineage>
</organism>
<feature type="domain" description="Ketosynthase family 3 (KS3)" evidence="11">
    <location>
        <begin position="380"/>
        <end position="778"/>
    </location>
</feature>
<reference evidence="13 14" key="1">
    <citation type="submission" date="2021-02" db="EMBL/GenBank/DDBJ databases">
        <title>Pan-genome distribution and transcriptional activeness of fungal secondary metabolism genes in Aspergillus section Fumigati.</title>
        <authorList>
            <person name="Takahashi H."/>
            <person name="Umemura M."/>
            <person name="Ninomiya A."/>
            <person name="Kusuya Y."/>
            <person name="Urayama S."/>
            <person name="Shimizu M."/>
            <person name="Watanabe A."/>
            <person name="Kamei K."/>
            <person name="Yaguchi T."/>
            <person name="Hagiwara D."/>
        </authorList>
    </citation>
    <scope>NUCLEOTIDE SEQUENCE [LARGE SCALE GENOMIC DNA]</scope>
    <source>
        <strain evidence="13 14">IFM 47045</strain>
    </source>
</reference>
<dbReference type="PROSITE" id="PS00012">
    <property type="entry name" value="PHOSPHOPANTETHEINE"/>
    <property type="match status" value="1"/>
</dbReference>
<feature type="active site" description="Proton donor; for dehydratase activity" evidence="8">
    <location>
        <position position="1446"/>
    </location>
</feature>
<dbReference type="RefSeq" id="XP_043127591.1">
    <property type="nucleotide sequence ID" value="XM_043271656.1"/>
</dbReference>
<dbReference type="InterPro" id="IPR016036">
    <property type="entry name" value="Malonyl_transacylase_ACP-bd"/>
</dbReference>
<evidence type="ECO:0000256" key="3">
    <source>
        <dbReference type="ARBA" id="ARBA00022553"/>
    </source>
</evidence>
<dbReference type="InterPro" id="IPR049900">
    <property type="entry name" value="PKS_mFAS_DH"/>
</dbReference>
<dbReference type="InterPro" id="IPR006162">
    <property type="entry name" value="Ppantetheine_attach_site"/>
</dbReference>
<dbReference type="SUPFAM" id="SSF55048">
    <property type="entry name" value="Probable ACP-binding domain of malonyl-CoA ACP transacylase"/>
    <property type="match status" value="1"/>
</dbReference>
<dbReference type="SUPFAM" id="SSF51735">
    <property type="entry name" value="NAD(P)-binding Rossmann-fold domains"/>
    <property type="match status" value="1"/>
</dbReference>
<dbReference type="PROSITE" id="PS52004">
    <property type="entry name" value="KS3_2"/>
    <property type="match status" value="1"/>
</dbReference>
<dbReference type="Pfam" id="PF00109">
    <property type="entry name" value="ketoacyl-synt"/>
    <property type="match status" value="1"/>
</dbReference>
<keyword evidence="7" id="KW-0012">Acyltransferase</keyword>
<dbReference type="InterPro" id="IPR014031">
    <property type="entry name" value="Ketoacyl_synth_C"/>
</dbReference>
<dbReference type="PROSITE" id="PS52019">
    <property type="entry name" value="PKS_MFAS_DH"/>
    <property type="match status" value="1"/>
</dbReference>
<evidence type="ECO:0000313" key="14">
    <source>
        <dbReference type="Proteomes" id="UP000710440"/>
    </source>
</evidence>
<dbReference type="SMART" id="SM00827">
    <property type="entry name" value="PKS_AT"/>
    <property type="match status" value="1"/>
</dbReference>
<evidence type="ECO:0000256" key="7">
    <source>
        <dbReference type="ARBA" id="ARBA00023315"/>
    </source>
</evidence>
<keyword evidence="4" id="KW-0808">Transferase</keyword>
<dbReference type="Proteomes" id="UP000710440">
    <property type="component" value="Unassembled WGS sequence"/>
</dbReference>
<dbReference type="SUPFAM" id="SSF47336">
    <property type="entry name" value="ACP-like"/>
    <property type="match status" value="1"/>
</dbReference>
<dbReference type="Gene3D" id="3.40.366.10">
    <property type="entry name" value="Malonyl-Coenzyme A Acyl Carrier Protein, domain 2"/>
    <property type="match status" value="2"/>
</dbReference>
<evidence type="ECO:0000256" key="4">
    <source>
        <dbReference type="ARBA" id="ARBA00022679"/>
    </source>
</evidence>
<dbReference type="CDD" id="cd00833">
    <property type="entry name" value="PKS"/>
    <property type="match status" value="1"/>
</dbReference>